<keyword evidence="7 9" id="KW-0408">Iron</keyword>
<dbReference type="InterPro" id="IPR017900">
    <property type="entry name" value="4Fe4S_Fe_S_CS"/>
</dbReference>
<dbReference type="EMBL" id="PCVY01000007">
    <property type="protein sequence ID" value="PIQ87457.1"/>
    <property type="molecule type" value="Genomic_DNA"/>
</dbReference>
<keyword evidence="4 9" id="KW-0004">4Fe-4S</keyword>
<gene>
    <name evidence="12" type="ORF">COV74_00715</name>
</gene>
<evidence type="ECO:0000313" key="13">
    <source>
        <dbReference type="Proteomes" id="UP000230859"/>
    </source>
</evidence>
<evidence type="ECO:0000256" key="5">
    <source>
        <dbReference type="ARBA" id="ARBA00022723"/>
    </source>
</evidence>
<comment type="cofactor">
    <cofactor evidence="1">
        <name>[3Fe-4S] cluster</name>
        <dbReference type="ChEBI" id="CHEBI:21137"/>
    </cofactor>
</comment>
<feature type="domain" description="4Fe-4S ferredoxin-type" evidence="11">
    <location>
        <begin position="35"/>
        <end position="66"/>
    </location>
</feature>
<evidence type="ECO:0000313" key="12">
    <source>
        <dbReference type="EMBL" id="PIQ87457.1"/>
    </source>
</evidence>
<feature type="compositionally biased region" description="Basic and acidic residues" evidence="10">
    <location>
        <begin position="82"/>
        <end position="96"/>
    </location>
</feature>
<dbReference type="AlphaFoldDB" id="A0A2H0LSW4"/>
<comment type="function">
    <text evidence="9">Ferredoxins are iron-sulfur proteins that transfer electrons in a wide variety of metabolic reactions.</text>
</comment>
<dbReference type="PANTHER" id="PTHR42859:SF2">
    <property type="entry name" value="FERREDOXIN"/>
    <property type="match status" value="1"/>
</dbReference>
<dbReference type="GO" id="GO:0046872">
    <property type="term" value="F:metal ion binding"/>
    <property type="evidence" value="ECO:0007669"/>
    <property type="project" value="UniProtKB-UniRule"/>
</dbReference>
<dbReference type="InterPro" id="IPR000813">
    <property type="entry name" value="7Fe_ferredoxin"/>
</dbReference>
<keyword evidence="5 9" id="KW-0479">Metal-binding</keyword>
<evidence type="ECO:0000256" key="9">
    <source>
        <dbReference type="RuleBase" id="RU365098"/>
    </source>
</evidence>
<dbReference type="Gene3D" id="3.30.70.20">
    <property type="match status" value="1"/>
</dbReference>
<dbReference type="PROSITE" id="PS51379">
    <property type="entry name" value="4FE4S_FER_2"/>
    <property type="match status" value="2"/>
</dbReference>
<dbReference type="PANTHER" id="PTHR42859">
    <property type="entry name" value="OXIDOREDUCTASE"/>
    <property type="match status" value="1"/>
</dbReference>
<evidence type="ECO:0000256" key="8">
    <source>
        <dbReference type="ARBA" id="ARBA00023014"/>
    </source>
</evidence>
<sequence>MAHVITEKCLGERYGSCVAVCPVDCIHPGEYKGEVFMIIDPETCIDCGACIPECPINAIVGSVDEDQAYAQVNAELTPSFKENPKVEERPKNDPPKKPGNKLVN</sequence>
<evidence type="ECO:0000256" key="4">
    <source>
        <dbReference type="ARBA" id="ARBA00022485"/>
    </source>
</evidence>
<accession>A0A2H0LSW4</accession>
<keyword evidence="8 9" id="KW-0411">Iron-sulfur</keyword>
<organism evidence="12 13">
    <name type="scientific">Candidatus Abzuiibacterium crystallinum</name>
    <dbReference type="NCBI Taxonomy" id="1974748"/>
    <lineage>
        <taxon>Bacteria</taxon>
        <taxon>Pseudomonadati</taxon>
        <taxon>Candidatus Omnitrophota</taxon>
        <taxon>Candidatus Abzuiibacterium</taxon>
    </lineage>
</organism>
<feature type="region of interest" description="Disordered" evidence="10">
    <location>
        <begin position="79"/>
        <end position="104"/>
    </location>
</feature>
<dbReference type="Proteomes" id="UP000230859">
    <property type="component" value="Unassembled WGS sequence"/>
</dbReference>
<keyword evidence="3 9" id="KW-0813">Transport</keyword>
<comment type="cofactor">
    <cofactor evidence="2 9">
        <name>[4Fe-4S] cluster</name>
        <dbReference type="ChEBI" id="CHEBI:49883"/>
    </cofactor>
</comment>
<dbReference type="InterPro" id="IPR050294">
    <property type="entry name" value="RnfB_subfamily"/>
</dbReference>
<evidence type="ECO:0000256" key="1">
    <source>
        <dbReference type="ARBA" id="ARBA00001927"/>
    </source>
</evidence>
<evidence type="ECO:0000256" key="3">
    <source>
        <dbReference type="ARBA" id="ARBA00022448"/>
    </source>
</evidence>
<name>A0A2H0LSW4_9BACT</name>
<reference evidence="12 13" key="1">
    <citation type="submission" date="2017-09" db="EMBL/GenBank/DDBJ databases">
        <title>Depth-based differentiation of microbial function through sediment-hosted aquifers and enrichment of novel symbionts in the deep terrestrial subsurface.</title>
        <authorList>
            <person name="Probst A.J."/>
            <person name="Ladd B."/>
            <person name="Jarett J.K."/>
            <person name="Geller-Mcgrath D.E."/>
            <person name="Sieber C.M."/>
            <person name="Emerson J.B."/>
            <person name="Anantharaman K."/>
            <person name="Thomas B.C."/>
            <person name="Malmstrom R."/>
            <person name="Stieglmeier M."/>
            <person name="Klingl A."/>
            <person name="Woyke T."/>
            <person name="Ryan C.M."/>
            <person name="Banfield J.F."/>
        </authorList>
    </citation>
    <scope>NUCLEOTIDE SEQUENCE [LARGE SCALE GENOMIC DNA]</scope>
    <source>
        <strain evidence="12">CG11_big_fil_rev_8_21_14_0_20_45_26</strain>
    </source>
</reference>
<evidence type="ECO:0000256" key="2">
    <source>
        <dbReference type="ARBA" id="ARBA00001966"/>
    </source>
</evidence>
<evidence type="ECO:0000256" key="7">
    <source>
        <dbReference type="ARBA" id="ARBA00023004"/>
    </source>
</evidence>
<dbReference type="GO" id="GO:0009055">
    <property type="term" value="F:electron transfer activity"/>
    <property type="evidence" value="ECO:0007669"/>
    <property type="project" value="UniProtKB-UniRule"/>
</dbReference>
<dbReference type="InterPro" id="IPR017896">
    <property type="entry name" value="4Fe4S_Fe-S-bd"/>
</dbReference>
<dbReference type="Pfam" id="PF12838">
    <property type="entry name" value="Fer4_7"/>
    <property type="match status" value="1"/>
</dbReference>
<dbReference type="SUPFAM" id="SSF54862">
    <property type="entry name" value="4Fe-4S ferredoxins"/>
    <property type="match status" value="1"/>
</dbReference>
<proteinExistence type="predicted"/>
<feature type="domain" description="4Fe-4S ferredoxin-type" evidence="11">
    <location>
        <begin position="1"/>
        <end position="31"/>
    </location>
</feature>
<dbReference type="PROSITE" id="PS00198">
    <property type="entry name" value="4FE4S_FER_1"/>
    <property type="match status" value="1"/>
</dbReference>
<comment type="caution">
    <text evidence="12">The sequence shown here is derived from an EMBL/GenBank/DDBJ whole genome shotgun (WGS) entry which is preliminary data.</text>
</comment>
<dbReference type="PRINTS" id="PR00354">
    <property type="entry name" value="7FE8SFRDOXIN"/>
</dbReference>
<protein>
    <recommendedName>
        <fullName evidence="9">Ferredoxin</fullName>
    </recommendedName>
</protein>
<evidence type="ECO:0000256" key="10">
    <source>
        <dbReference type="SAM" id="MobiDB-lite"/>
    </source>
</evidence>
<keyword evidence="6 9" id="KW-0249">Electron transport</keyword>
<dbReference type="GO" id="GO:0051539">
    <property type="term" value="F:4 iron, 4 sulfur cluster binding"/>
    <property type="evidence" value="ECO:0007669"/>
    <property type="project" value="UniProtKB-UniRule"/>
</dbReference>
<evidence type="ECO:0000256" key="6">
    <source>
        <dbReference type="ARBA" id="ARBA00022982"/>
    </source>
</evidence>
<evidence type="ECO:0000259" key="11">
    <source>
        <dbReference type="PROSITE" id="PS51379"/>
    </source>
</evidence>